<dbReference type="Pfam" id="PF17885">
    <property type="entry name" value="Smoa_sbd"/>
    <property type="match status" value="1"/>
</dbReference>
<name>A0ABS6I698_9MICC</name>
<evidence type="ECO:0000313" key="3">
    <source>
        <dbReference type="Proteomes" id="UP000824166"/>
    </source>
</evidence>
<organism evidence="2 3">
    <name type="scientific">Paenarthrobacter aromaticivorans</name>
    <dbReference type="NCBI Taxonomy" id="2849150"/>
    <lineage>
        <taxon>Bacteria</taxon>
        <taxon>Bacillati</taxon>
        <taxon>Actinomycetota</taxon>
        <taxon>Actinomycetes</taxon>
        <taxon>Micrococcales</taxon>
        <taxon>Micrococcaceae</taxon>
        <taxon>Paenarthrobacter</taxon>
    </lineage>
</organism>
<sequence length="414" mass="44517">MTQRHITIVGAGQSGLQLGIGLLQAGFAVTTISNRTAEEIYEGKVSSSQCIFHDALEHERALGLDFWPEAPTVDGISFTIPHPEAPGEKAISWASRLDNPAKSIDQRVKFPRFMEEFVAQGGELVFEDAGVEELERYSLNSDLVIVAAGKGEIAQLFTRDAQRSTYDAPQRALALTYVTGMEPRAEHSAVSFNLIPGVGEYFAFPALTTTGPCEIMVFEGIPGGPMDCWKGLTPGEHLEASKNILKQYLPWEASRAADVELTDPNGFLQGRFAPTVRHPIATLPSGKKVLGLADVVVLNDPITGQGSNNASKCAASYLQSIAGHGEGAFDAAFMQATFETYWNYAQHVAQWTNALLAPPPPHVLSLLGAAGQSAEIAHRFANGFNNPPDFQEWFMDPDKAAAYLASVGSAVPAT</sequence>
<dbReference type="InterPro" id="IPR041654">
    <property type="entry name" value="StyA_sbd"/>
</dbReference>
<reference evidence="2 3" key="1">
    <citation type="submission" date="2021-06" db="EMBL/GenBank/DDBJ databases">
        <authorList>
            <person name="Jeong J.W."/>
        </authorList>
    </citation>
    <scope>NUCLEOTIDE SEQUENCE [LARGE SCALE GENOMIC DNA]</scope>
    <source>
        <strain evidence="2 3">MMS21-TAE1-1</strain>
    </source>
</reference>
<dbReference type="EMBL" id="JAHOPC010000002">
    <property type="protein sequence ID" value="MBU8865957.1"/>
    <property type="molecule type" value="Genomic_DNA"/>
</dbReference>
<evidence type="ECO:0000313" key="2">
    <source>
        <dbReference type="EMBL" id="MBU8865957.1"/>
    </source>
</evidence>
<proteinExistence type="predicted"/>
<keyword evidence="3" id="KW-1185">Reference proteome</keyword>
<protein>
    <submittedName>
        <fullName evidence="2">FAD-binding oxidoreductase</fullName>
    </submittedName>
</protein>
<gene>
    <name evidence="2" type="ORF">KSW38_06600</name>
</gene>
<comment type="caution">
    <text evidence="2">The sequence shown here is derived from an EMBL/GenBank/DDBJ whole genome shotgun (WGS) entry which is preliminary data.</text>
</comment>
<dbReference type="Proteomes" id="UP000824166">
    <property type="component" value="Unassembled WGS sequence"/>
</dbReference>
<feature type="domain" description="Styrene monooxygenase StyA putative substrate binding" evidence="1">
    <location>
        <begin position="149"/>
        <end position="255"/>
    </location>
</feature>
<accession>A0ABS6I698</accession>
<evidence type="ECO:0000259" key="1">
    <source>
        <dbReference type="Pfam" id="PF17885"/>
    </source>
</evidence>